<feature type="compositionally biased region" description="Polar residues" evidence="1">
    <location>
        <begin position="266"/>
        <end position="276"/>
    </location>
</feature>
<dbReference type="InParanoid" id="A0A165E8F3"/>
<protein>
    <submittedName>
        <fullName evidence="2">Uncharacterized protein</fullName>
    </submittedName>
</protein>
<feature type="region of interest" description="Disordered" evidence="1">
    <location>
        <begin position="266"/>
        <end position="334"/>
    </location>
</feature>
<gene>
    <name evidence="2" type="ORF">EXIGLDRAFT_698539</name>
</gene>
<evidence type="ECO:0000313" key="3">
    <source>
        <dbReference type="Proteomes" id="UP000077266"/>
    </source>
</evidence>
<evidence type="ECO:0000313" key="2">
    <source>
        <dbReference type="EMBL" id="KZV86310.1"/>
    </source>
</evidence>
<feature type="region of interest" description="Disordered" evidence="1">
    <location>
        <begin position="108"/>
        <end position="251"/>
    </location>
</feature>
<dbReference type="Proteomes" id="UP000077266">
    <property type="component" value="Unassembled WGS sequence"/>
</dbReference>
<dbReference type="AlphaFoldDB" id="A0A165E8F3"/>
<feature type="compositionally biased region" description="Basic and acidic residues" evidence="1">
    <location>
        <begin position="310"/>
        <end position="331"/>
    </location>
</feature>
<evidence type="ECO:0000256" key="1">
    <source>
        <dbReference type="SAM" id="MobiDB-lite"/>
    </source>
</evidence>
<feature type="compositionally biased region" description="Basic and acidic residues" evidence="1">
    <location>
        <begin position="196"/>
        <end position="217"/>
    </location>
</feature>
<name>A0A165E8F3_EXIGL</name>
<proteinExistence type="predicted"/>
<keyword evidence="3" id="KW-1185">Reference proteome</keyword>
<accession>A0A165E8F3</accession>
<sequence length="574" mass="63811">MVNFVSVHDVREAPAQAQFILDFGGLSVSDTVMADSGHNDIFEPQPAEQRQFKFQLESLIEQVELGFMGGRPAILDDHDDEESVLPPAQHTPEPINTMFVVPPPVVRVDNTTYRGHGNGNEDEDEYPVAQQSNTGQHRATSAPQNDTKLPQNKTQDTYDMDGMSKAIDAVARSKTRNARRMTPEETAARKQAARVAKRERQSIVNEADPRRADARRERASRRAASTPSTPGEPKKTYRRRSGTTCSSSSTSAEQLPVLYINTKNRTVSVSPSSPTAAGTVPLPRSATNAHTGPKRSRAEKNAQTSPYPRTRPERKDKKNENADEEDQDKKPRTPLVVAEADFQQACPPRNVVENSPEMEAVTQQFERASFTDAAPATVNNEVPAPASPSWKAPELVEEAFACVEDVVPVHAIYDGAQFTQEYAVAYPSIEDYGLDLTPAPAYAPEVDQLFAAFPELDDEDMLYPLAALDARPTELYSFDFATPSEVEPEPETILEAYHLNLKQRYCVSGPMQHYDRLEYTGRYEEVSMQLPDFTQVLKHIYEPKKCKAKTTTTSRGVRYQPYARRAPVAACAAY</sequence>
<feature type="compositionally biased region" description="Low complexity" evidence="1">
    <location>
        <begin position="242"/>
        <end position="251"/>
    </location>
</feature>
<reference evidence="2 3" key="1">
    <citation type="journal article" date="2016" name="Mol. Biol. Evol.">
        <title>Comparative Genomics of Early-Diverging Mushroom-Forming Fungi Provides Insights into the Origins of Lignocellulose Decay Capabilities.</title>
        <authorList>
            <person name="Nagy L.G."/>
            <person name="Riley R."/>
            <person name="Tritt A."/>
            <person name="Adam C."/>
            <person name="Daum C."/>
            <person name="Floudas D."/>
            <person name="Sun H."/>
            <person name="Yadav J.S."/>
            <person name="Pangilinan J."/>
            <person name="Larsson K.H."/>
            <person name="Matsuura K."/>
            <person name="Barry K."/>
            <person name="Labutti K."/>
            <person name="Kuo R."/>
            <person name="Ohm R.A."/>
            <person name="Bhattacharya S.S."/>
            <person name="Shirouzu T."/>
            <person name="Yoshinaga Y."/>
            <person name="Martin F.M."/>
            <person name="Grigoriev I.V."/>
            <person name="Hibbett D.S."/>
        </authorList>
    </citation>
    <scope>NUCLEOTIDE SEQUENCE [LARGE SCALE GENOMIC DNA]</scope>
    <source>
        <strain evidence="2 3">HHB12029</strain>
    </source>
</reference>
<dbReference type="EMBL" id="KV426160">
    <property type="protein sequence ID" value="KZV86310.1"/>
    <property type="molecule type" value="Genomic_DNA"/>
</dbReference>
<organism evidence="2 3">
    <name type="scientific">Exidia glandulosa HHB12029</name>
    <dbReference type="NCBI Taxonomy" id="1314781"/>
    <lineage>
        <taxon>Eukaryota</taxon>
        <taxon>Fungi</taxon>
        <taxon>Dikarya</taxon>
        <taxon>Basidiomycota</taxon>
        <taxon>Agaricomycotina</taxon>
        <taxon>Agaricomycetes</taxon>
        <taxon>Auriculariales</taxon>
        <taxon>Exidiaceae</taxon>
        <taxon>Exidia</taxon>
    </lineage>
</organism>
<feature type="compositionally biased region" description="Polar residues" evidence="1">
    <location>
        <begin position="129"/>
        <end position="157"/>
    </location>
</feature>